<reference evidence="1 2" key="1">
    <citation type="submission" date="2020-08" db="EMBL/GenBank/DDBJ databases">
        <title>Genomic Encyclopedia of Type Strains, Phase IV (KMG-V): Genome sequencing to study the core and pangenomes of soil and plant-associated prokaryotes.</title>
        <authorList>
            <person name="Whitman W."/>
        </authorList>
    </citation>
    <scope>NUCLEOTIDE SEQUENCE [LARGE SCALE GENOMIC DNA]</scope>
    <source>
        <strain evidence="1 2">M8UP14</strain>
    </source>
</reference>
<gene>
    <name evidence="1" type="ORF">HDF16_005858</name>
</gene>
<name>A0A7W7ZJW3_9BACT</name>
<comment type="caution">
    <text evidence="1">The sequence shown here is derived from an EMBL/GenBank/DDBJ whole genome shotgun (WGS) entry which is preliminary data.</text>
</comment>
<keyword evidence="2" id="KW-1185">Reference proteome</keyword>
<organism evidence="1 2">
    <name type="scientific">Granulicella aggregans</name>
    <dbReference type="NCBI Taxonomy" id="474949"/>
    <lineage>
        <taxon>Bacteria</taxon>
        <taxon>Pseudomonadati</taxon>
        <taxon>Acidobacteriota</taxon>
        <taxon>Terriglobia</taxon>
        <taxon>Terriglobales</taxon>
        <taxon>Acidobacteriaceae</taxon>
        <taxon>Granulicella</taxon>
    </lineage>
</organism>
<proteinExistence type="predicted"/>
<accession>A0A7W7ZJW3</accession>
<sequence length="87" mass="10236">MDRLFESDIDFEKRCDAALFKQEVGDRAAFDATLKRPLEEDDREDPIACECWGFHDAKPHLVDLLEQFFFALVFTRIYAVLRECCRS</sequence>
<dbReference type="AlphaFoldDB" id="A0A7W7ZJW3"/>
<dbReference type="Proteomes" id="UP000540989">
    <property type="component" value="Unassembled WGS sequence"/>
</dbReference>
<evidence type="ECO:0000313" key="1">
    <source>
        <dbReference type="EMBL" id="MBB5061122.1"/>
    </source>
</evidence>
<evidence type="ECO:0000313" key="2">
    <source>
        <dbReference type="Proteomes" id="UP000540989"/>
    </source>
</evidence>
<protein>
    <submittedName>
        <fullName evidence="1">Uncharacterized protein</fullName>
    </submittedName>
</protein>
<dbReference type="EMBL" id="JACHIP010000028">
    <property type="protein sequence ID" value="MBB5061122.1"/>
    <property type="molecule type" value="Genomic_DNA"/>
</dbReference>